<sequence>MYQDVVQIIFVKGSQVLLAYRQNTEFLDQQWSLPGGRIEVGETPRLSALRESFEEVGVEPISLNFLIQFPDPNVACLHHVYVCDDWQGELINAEPHLCREVSWFDIEAIPDVHAPTIPPIIAALKRYLA</sequence>
<evidence type="ECO:0000256" key="2">
    <source>
        <dbReference type="ARBA" id="ARBA00022801"/>
    </source>
</evidence>
<dbReference type="Proteomes" id="UP000327424">
    <property type="component" value="Chromosome"/>
</dbReference>
<keyword evidence="5" id="KW-1185">Reference proteome</keyword>
<evidence type="ECO:0000259" key="3">
    <source>
        <dbReference type="PROSITE" id="PS51462"/>
    </source>
</evidence>
<dbReference type="Pfam" id="PF00293">
    <property type="entry name" value="NUDIX"/>
    <property type="match status" value="1"/>
</dbReference>
<feature type="domain" description="Nudix hydrolase" evidence="3">
    <location>
        <begin position="1"/>
        <end position="129"/>
    </location>
</feature>
<organism evidence="4 5">
    <name type="scientific">Moritella marina ATCC 15381</name>
    <dbReference type="NCBI Taxonomy" id="1202962"/>
    <lineage>
        <taxon>Bacteria</taxon>
        <taxon>Pseudomonadati</taxon>
        <taxon>Pseudomonadota</taxon>
        <taxon>Gammaproteobacteria</taxon>
        <taxon>Alteromonadales</taxon>
        <taxon>Moritellaceae</taxon>
        <taxon>Moritella</taxon>
    </lineage>
</organism>
<dbReference type="SUPFAM" id="SSF55811">
    <property type="entry name" value="Nudix"/>
    <property type="match status" value="1"/>
</dbReference>
<dbReference type="InterPro" id="IPR020476">
    <property type="entry name" value="Nudix_hydrolase"/>
</dbReference>
<dbReference type="OrthoDB" id="9787476at2"/>
<reference evidence="4 5" key="1">
    <citation type="submission" date="2019-09" db="EMBL/GenBank/DDBJ databases">
        <title>Hybrid Assembly of the complete Genome of the Deep-Sea Bacterium Moritella marina from long Nanopore and Illumina reads.</title>
        <authorList>
            <person name="Magin S."/>
            <person name="Georgoulis A."/>
            <person name="Papadimitriou K."/>
            <person name="Iliakis G."/>
            <person name="Vorgias C.E."/>
        </authorList>
    </citation>
    <scope>NUCLEOTIDE SEQUENCE [LARGE SCALE GENOMIC DNA]</scope>
    <source>
        <strain evidence="4 5">MP-1</strain>
    </source>
</reference>
<evidence type="ECO:0000313" key="4">
    <source>
        <dbReference type="EMBL" id="QFI38329.1"/>
    </source>
</evidence>
<comment type="cofactor">
    <cofactor evidence="1">
        <name>Mg(2+)</name>
        <dbReference type="ChEBI" id="CHEBI:18420"/>
    </cofactor>
</comment>
<dbReference type="PANTHER" id="PTHR43046">
    <property type="entry name" value="GDP-MANNOSE MANNOSYL HYDROLASE"/>
    <property type="match status" value="1"/>
</dbReference>
<keyword evidence="2" id="KW-0378">Hydrolase</keyword>
<dbReference type="RefSeq" id="WP_019442643.1">
    <property type="nucleotide sequence ID" value="NZ_ALOE01000034.1"/>
</dbReference>
<dbReference type="InterPro" id="IPR000086">
    <property type="entry name" value="NUDIX_hydrolase_dom"/>
</dbReference>
<evidence type="ECO:0000313" key="5">
    <source>
        <dbReference type="Proteomes" id="UP000327424"/>
    </source>
</evidence>
<accession>A0A5J6WJF7</accession>
<proteinExistence type="predicted"/>
<dbReference type="Gene3D" id="3.90.79.10">
    <property type="entry name" value="Nucleoside Triphosphate Pyrophosphohydrolase"/>
    <property type="match status" value="1"/>
</dbReference>
<dbReference type="InterPro" id="IPR015797">
    <property type="entry name" value="NUDIX_hydrolase-like_dom_sf"/>
</dbReference>
<dbReference type="PRINTS" id="PR00502">
    <property type="entry name" value="NUDIXFAMILY"/>
</dbReference>
<name>A0A5J6WJF7_MORMI</name>
<dbReference type="PANTHER" id="PTHR43046:SF14">
    <property type="entry name" value="MUTT_NUDIX FAMILY PROTEIN"/>
    <property type="match status" value="1"/>
</dbReference>
<dbReference type="KEGG" id="mmaa:FR932_10955"/>
<dbReference type="AlphaFoldDB" id="A0A5J6WJF7"/>
<gene>
    <name evidence="4" type="ORF">FR932_10955</name>
</gene>
<dbReference type="EMBL" id="CP044399">
    <property type="protein sequence ID" value="QFI38329.1"/>
    <property type="molecule type" value="Genomic_DNA"/>
</dbReference>
<protein>
    <submittedName>
        <fullName evidence="4">NUDIX domain-containing protein</fullName>
    </submittedName>
</protein>
<dbReference type="GO" id="GO:0016787">
    <property type="term" value="F:hydrolase activity"/>
    <property type="evidence" value="ECO:0007669"/>
    <property type="project" value="UniProtKB-KW"/>
</dbReference>
<evidence type="ECO:0000256" key="1">
    <source>
        <dbReference type="ARBA" id="ARBA00001946"/>
    </source>
</evidence>
<dbReference type="PROSITE" id="PS51462">
    <property type="entry name" value="NUDIX"/>
    <property type="match status" value="1"/>
</dbReference>